<gene>
    <name evidence="2" type="ORF">SAMN05444392_102261</name>
</gene>
<dbReference type="Pfam" id="PF13155">
    <property type="entry name" value="Toprim_2"/>
    <property type="match status" value="1"/>
</dbReference>
<dbReference type="PROSITE" id="PS50880">
    <property type="entry name" value="TOPRIM"/>
    <property type="match status" value="1"/>
</dbReference>
<evidence type="ECO:0000313" key="2">
    <source>
        <dbReference type="EMBL" id="SHE65898.1"/>
    </source>
</evidence>
<dbReference type="SMART" id="SM00493">
    <property type="entry name" value="TOPRIM"/>
    <property type="match status" value="1"/>
</dbReference>
<dbReference type="SUPFAM" id="SSF56731">
    <property type="entry name" value="DNA primase core"/>
    <property type="match status" value="1"/>
</dbReference>
<dbReference type="EMBL" id="FQVL01000002">
    <property type="protein sequence ID" value="SHE65898.1"/>
    <property type="molecule type" value="Genomic_DNA"/>
</dbReference>
<dbReference type="RefSeq" id="WP_073153631.1">
    <property type="nucleotide sequence ID" value="NZ_FQVL01000002.1"/>
</dbReference>
<dbReference type="InterPro" id="IPR006171">
    <property type="entry name" value="TOPRIM_dom"/>
</dbReference>
<accession>A0A1M4VAR5</accession>
<dbReference type="Proteomes" id="UP000184476">
    <property type="component" value="Unassembled WGS sequence"/>
</dbReference>
<organism evidence="2 3">
    <name type="scientific">Seinonella peptonophila</name>
    <dbReference type="NCBI Taxonomy" id="112248"/>
    <lineage>
        <taxon>Bacteria</taxon>
        <taxon>Bacillati</taxon>
        <taxon>Bacillota</taxon>
        <taxon>Bacilli</taxon>
        <taxon>Bacillales</taxon>
        <taxon>Thermoactinomycetaceae</taxon>
        <taxon>Seinonella</taxon>
    </lineage>
</organism>
<evidence type="ECO:0000259" key="1">
    <source>
        <dbReference type="PROSITE" id="PS50880"/>
    </source>
</evidence>
<dbReference type="STRING" id="112248.SAMN05444392_102261"/>
<name>A0A1M4VAR5_9BACL</name>
<dbReference type="OrthoDB" id="2361902at2"/>
<keyword evidence="3" id="KW-1185">Reference proteome</keyword>
<feature type="domain" description="Toprim" evidence="1">
    <location>
        <begin position="213"/>
        <end position="291"/>
    </location>
</feature>
<protein>
    <submittedName>
        <fullName evidence="2">Toprim-like</fullName>
    </submittedName>
</protein>
<sequence>MIIRGLDIPVDVEEELNEFEWEQATWSHEKLIACSPFRDDNRPSFYCWLYDSDRAPAGAWGDSGGIEFEKGNFITLLSYLRDETKEEIEEYLLEKYGPIESPGNGDFYLRPLRYVSEQRTNKITLSPALLQGIEPHPYLVNRGIPREIQAALNIGYSKEKNAIAIPWFHPNGEIATIKYRRIDSKFFWYEKGSTATRQLLYGIDIFHKKPYLDTAVITEAEIDSMTAMTAGFPSLATGGTSWTKEKQNLILQTNIKNLIIATDNDEAGEKLKRDIIEGLGSALNLFDVSFPYGCKDLNEVGNAETILRASRKFNQLLLSL</sequence>
<dbReference type="AlphaFoldDB" id="A0A1M4VAR5"/>
<evidence type="ECO:0000313" key="3">
    <source>
        <dbReference type="Proteomes" id="UP000184476"/>
    </source>
</evidence>
<dbReference type="Gene3D" id="3.40.1360.10">
    <property type="match status" value="1"/>
</dbReference>
<proteinExistence type="predicted"/>
<reference evidence="2 3" key="1">
    <citation type="submission" date="2016-11" db="EMBL/GenBank/DDBJ databases">
        <authorList>
            <person name="Jaros S."/>
            <person name="Januszkiewicz K."/>
            <person name="Wedrychowicz H."/>
        </authorList>
    </citation>
    <scope>NUCLEOTIDE SEQUENCE [LARGE SCALE GENOMIC DNA]</scope>
    <source>
        <strain evidence="2 3">DSM 44666</strain>
    </source>
</reference>